<name>A0A8S5UWZ2_9CAUD</name>
<sequence length="123" mass="13952">MRQYSYNLGFAINGTPIPDPHGFSGSTSDLDTSAERGVDGYLHRNWVARKIPTELQYKNISWDKLQEILTLMNTPQFSFTFPDPNTGTNRTTTCYAGDRNWTAVWLPTDGEWIADLTVGIIEY</sequence>
<protein>
    <submittedName>
        <fullName evidence="1">Uncharacterized protein</fullName>
    </submittedName>
</protein>
<organism evidence="1">
    <name type="scientific">Siphoviridae sp. ctDmR33</name>
    <dbReference type="NCBI Taxonomy" id="2825389"/>
    <lineage>
        <taxon>Viruses</taxon>
        <taxon>Duplodnaviria</taxon>
        <taxon>Heunggongvirae</taxon>
        <taxon>Uroviricota</taxon>
        <taxon>Caudoviricetes</taxon>
    </lineage>
</organism>
<accession>A0A8S5UWZ2</accession>
<evidence type="ECO:0000313" key="1">
    <source>
        <dbReference type="EMBL" id="DAF99008.1"/>
    </source>
</evidence>
<dbReference type="EMBL" id="BK016159">
    <property type="protein sequence ID" value="DAF99008.1"/>
    <property type="molecule type" value="Genomic_DNA"/>
</dbReference>
<proteinExistence type="predicted"/>
<reference evidence="1" key="1">
    <citation type="journal article" date="2021" name="Proc. Natl. Acad. Sci. U.S.A.">
        <title>A Catalog of Tens of Thousands of Viruses from Human Metagenomes Reveals Hidden Associations with Chronic Diseases.</title>
        <authorList>
            <person name="Tisza M.J."/>
            <person name="Buck C.B."/>
        </authorList>
    </citation>
    <scope>NUCLEOTIDE SEQUENCE</scope>
    <source>
        <strain evidence="1">CtDmR33</strain>
    </source>
</reference>